<keyword evidence="2" id="KW-0408">Iron</keyword>
<dbReference type="InterPro" id="IPR027417">
    <property type="entry name" value="P-loop_NTPase"/>
</dbReference>
<dbReference type="InterPro" id="IPR017896">
    <property type="entry name" value="4Fe4S_Fe-S-bd"/>
</dbReference>
<evidence type="ECO:0000256" key="2">
    <source>
        <dbReference type="ARBA" id="ARBA00023004"/>
    </source>
</evidence>
<dbReference type="PANTHER" id="PTHR43063">
    <property type="entry name" value="4FE-4S CLUSTER CONTAINING PARA FAMILY ATPASE PROTEIN"/>
    <property type="match status" value="1"/>
</dbReference>
<dbReference type="STRING" id="1121338.CLTEP_17320"/>
<dbReference type="Pfam" id="PF00037">
    <property type="entry name" value="Fer4"/>
    <property type="match status" value="2"/>
</dbReference>
<accession>A0A151B3T0</accession>
<protein>
    <submittedName>
        <fullName evidence="5">Electron transport complex subunit RsxB</fullName>
    </submittedName>
</protein>
<dbReference type="PATRIC" id="fig|1121338.3.peg.1772"/>
<evidence type="ECO:0000313" key="5">
    <source>
        <dbReference type="EMBL" id="KYH34307.1"/>
    </source>
</evidence>
<dbReference type="PROSITE" id="PS00198">
    <property type="entry name" value="4FE4S_FER_1"/>
    <property type="match status" value="1"/>
</dbReference>
<keyword evidence="3" id="KW-0411">Iron-sulfur</keyword>
<sequence length="277" mass="30240">MNIGVLSGKGGTGKTTVSTNLAYILKAAYIDSDVEEPNGFIFLKPEIISSEEVKIAYPVIDDEKCTNCGKCAEACQFNALVKTKKDIILFQKLCHGCEACGVACPVGAISFEDRKIGLIEVGMSGDIKCMRGILDIGEPLAVPVIKGLLKRIDSNGVNVIDCSPGTSCNVVNTLQYVDMAILVTEPSEFGLHDLKLAVGLVRKFNIPFGIVINKESSDKNIIRDYCEKENIQIFGSIPYEREIAEIYSNGNMLVDNEKYRNIFKGIAKSAKAVIEWN</sequence>
<keyword evidence="6" id="KW-1185">Reference proteome</keyword>
<dbReference type="AlphaFoldDB" id="A0A151B3T0"/>
<dbReference type="RefSeq" id="WP_066825419.1">
    <property type="nucleotide sequence ID" value="NZ_LTBA01000019.1"/>
</dbReference>
<organism evidence="5 6">
    <name type="scientific">Clostridium tepidiprofundi DSM 19306</name>
    <dbReference type="NCBI Taxonomy" id="1121338"/>
    <lineage>
        <taxon>Bacteria</taxon>
        <taxon>Bacillati</taxon>
        <taxon>Bacillota</taxon>
        <taxon>Clostridia</taxon>
        <taxon>Eubacteriales</taxon>
        <taxon>Clostridiaceae</taxon>
        <taxon>Clostridium</taxon>
    </lineage>
</organism>
<name>A0A151B3T0_9CLOT</name>
<dbReference type="GO" id="GO:0051536">
    <property type="term" value="F:iron-sulfur cluster binding"/>
    <property type="evidence" value="ECO:0007669"/>
    <property type="project" value="UniProtKB-KW"/>
</dbReference>
<dbReference type="GO" id="GO:0046872">
    <property type="term" value="F:metal ion binding"/>
    <property type="evidence" value="ECO:0007669"/>
    <property type="project" value="UniProtKB-KW"/>
</dbReference>
<keyword evidence="1" id="KW-0479">Metal-binding</keyword>
<evidence type="ECO:0000256" key="3">
    <source>
        <dbReference type="ARBA" id="ARBA00023014"/>
    </source>
</evidence>
<proteinExistence type="predicted"/>
<dbReference type="Proteomes" id="UP000075531">
    <property type="component" value="Unassembled WGS sequence"/>
</dbReference>
<evidence type="ECO:0000259" key="4">
    <source>
        <dbReference type="PROSITE" id="PS51379"/>
    </source>
</evidence>
<dbReference type="InterPro" id="IPR002586">
    <property type="entry name" value="CobQ/CobB/MinD/ParA_Nub-bd_dom"/>
</dbReference>
<dbReference type="SUPFAM" id="SSF52540">
    <property type="entry name" value="P-loop containing nucleoside triphosphate hydrolases"/>
    <property type="match status" value="1"/>
</dbReference>
<dbReference type="OrthoDB" id="9778602at2"/>
<dbReference type="Gene3D" id="3.30.70.20">
    <property type="match status" value="2"/>
</dbReference>
<dbReference type="Gene3D" id="3.40.50.300">
    <property type="entry name" value="P-loop containing nucleotide triphosphate hydrolases"/>
    <property type="match status" value="2"/>
</dbReference>
<dbReference type="PANTHER" id="PTHR43063:SF1">
    <property type="entry name" value="4FE-4S CLUSTER CONTAINING PARA FAMILY ATPASE PROTEIN"/>
    <property type="match status" value="1"/>
</dbReference>
<evidence type="ECO:0000313" key="6">
    <source>
        <dbReference type="Proteomes" id="UP000075531"/>
    </source>
</evidence>
<reference evidence="5 6" key="1">
    <citation type="submission" date="2016-02" db="EMBL/GenBank/DDBJ databases">
        <title>Genome sequence of Clostridium tepidiprofundi DSM 19306.</title>
        <authorList>
            <person name="Poehlein A."/>
            <person name="Daniel R."/>
        </authorList>
    </citation>
    <scope>NUCLEOTIDE SEQUENCE [LARGE SCALE GENOMIC DNA]</scope>
    <source>
        <strain evidence="5 6">DSM 19306</strain>
    </source>
</reference>
<dbReference type="PROSITE" id="PS51379">
    <property type="entry name" value="4FE4S_FER_2"/>
    <property type="match status" value="2"/>
</dbReference>
<evidence type="ECO:0000256" key="1">
    <source>
        <dbReference type="ARBA" id="ARBA00022723"/>
    </source>
</evidence>
<dbReference type="SUPFAM" id="SSF54862">
    <property type="entry name" value="4Fe-4S ferredoxins"/>
    <property type="match status" value="1"/>
</dbReference>
<gene>
    <name evidence="5" type="primary">rsxB_3</name>
    <name evidence="5" type="ORF">CLTEP_17320</name>
</gene>
<comment type="caution">
    <text evidence="5">The sequence shown here is derived from an EMBL/GenBank/DDBJ whole genome shotgun (WGS) entry which is preliminary data.</text>
</comment>
<feature type="domain" description="4Fe-4S ferredoxin-type" evidence="4">
    <location>
        <begin position="86"/>
        <end position="114"/>
    </location>
</feature>
<dbReference type="EMBL" id="LTBA01000019">
    <property type="protein sequence ID" value="KYH34307.1"/>
    <property type="molecule type" value="Genomic_DNA"/>
</dbReference>
<dbReference type="Pfam" id="PF01656">
    <property type="entry name" value="CbiA"/>
    <property type="match status" value="1"/>
</dbReference>
<feature type="domain" description="4Fe-4S ferredoxin-type" evidence="4">
    <location>
        <begin position="56"/>
        <end position="85"/>
    </location>
</feature>
<dbReference type="InterPro" id="IPR017900">
    <property type="entry name" value="4Fe4S_Fe_S_CS"/>
</dbReference>